<dbReference type="AlphaFoldDB" id="A0A0E9SCZ2"/>
<sequence>MVLRVKKDGHSKTALKHNVRSK</sequence>
<accession>A0A0E9SCZ2</accession>
<evidence type="ECO:0000313" key="2">
    <source>
        <dbReference type="EMBL" id="JAH38368.1"/>
    </source>
</evidence>
<name>A0A0E9SCZ2_ANGAN</name>
<dbReference type="EMBL" id="GBXM01070209">
    <property type="protein sequence ID" value="JAH38368.1"/>
    <property type="molecule type" value="Transcribed_RNA"/>
</dbReference>
<reference evidence="2" key="1">
    <citation type="submission" date="2014-11" db="EMBL/GenBank/DDBJ databases">
        <authorList>
            <person name="Amaro Gonzalez C."/>
        </authorList>
    </citation>
    <scope>NUCLEOTIDE SEQUENCE</scope>
</reference>
<reference evidence="2" key="2">
    <citation type="journal article" date="2015" name="Fish Shellfish Immunol.">
        <title>Early steps in the European eel (Anguilla anguilla)-Vibrio vulnificus interaction in the gills: Role of the RtxA13 toxin.</title>
        <authorList>
            <person name="Callol A."/>
            <person name="Pajuelo D."/>
            <person name="Ebbesson L."/>
            <person name="Teles M."/>
            <person name="MacKenzie S."/>
            <person name="Amaro C."/>
        </authorList>
    </citation>
    <scope>NUCLEOTIDE SEQUENCE</scope>
</reference>
<organism evidence="2">
    <name type="scientific">Anguilla anguilla</name>
    <name type="common">European freshwater eel</name>
    <name type="synonym">Muraena anguilla</name>
    <dbReference type="NCBI Taxonomy" id="7936"/>
    <lineage>
        <taxon>Eukaryota</taxon>
        <taxon>Metazoa</taxon>
        <taxon>Chordata</taxon>
        <taxon>Craniata</taxon>
        <taxon>Vertebrata</taxon>
        <taxon>Euteleostomi</taxon>
        <taxon>Actinopterygii</taxon>
        <taxon>Neopterygii</taxon>
        <taxon>Teleostei</taxon>
        <taxon>Anguilliformes</taxon>
        <taxon>Anguillidae</taxon>
        <taxon>Anguilla</taxon>
    </lineage>
</organism>
<feature type="compositionally biased region" description="Basic residues" evidence="1">
    <location>
        <begin position="12"/>
        <end position="22"/>
    </location>
</feature>
<feature type="region of interest" description="Disordered" evidence="1">
    <location>
        <begin position="1"/>
        <end position="22"/>
    </location>
</feature>
<evidence type="ECO:0000256" key="1">
    <source>
        <dbReference type="SAM" id="MobiDB-lite"/>
    </source>
</evidence>
<feature type="compositionally biased region" description="Basic and acidic residues" evidence="1">
    <location>
        <begin position="1"/>
        <end position="11"/>
    </location>
</feature>
<proteinExistence type="predicted"/>
<protein>
    <submittedName>
        <fullName evidence="2">Uncharacterized protein</fullName>
    </submittedName>
</protein>